<evidence type="ECO:0000313" key="1">
    <source>
        <dbReference type="EMBL" id="PWY55459.1"/>
    </source>
</evidence>
<dbReference type="OrthoDB" id="5638825at2"/>
<dbReference type="RefSeq" id="WP_110142867.1">
    <property type="nucleotide sequence ID" value="NZ_QHJG01000018.1"/>
</dbReference>
<organism evidence="1 3">
    <name type="scientific">Legionella qingyii</name>
    <dbReference type="NCBI Taxonomy" id="2184757"/>
    <lineage>
        <taxon>Bacteria</taxon>
        <taxon>Pseudomonadati</taxon>
        <taxon>Pseudomonadota</taxon>
        <taxon>Gammaproteobacteria</taxon>
        <taxon>Legionellales</taxon>
        <taxon>Legionellaceae</taxon>
        <taxon>Legionella</taxon>
    </lineage>
</organism>
<dbReference type="Proteomes" id="UP000247152">
    <property type="component" value="Unassembled WGS sequence"/>
</dbReference>
<dbReference type="EMBL" id="RZGX01000017">
    <property type="protein sequence ID" value="RUR21337.1"/>
    <property type="molecule type" value="Genomic_DNA"/>
</dbReference>
<accession>A0A317U274</accession>
<evidence type="ECO:0000313" key="4">
    <source>
        <dbReference type="Proteomes" id="UP000287374"/>
    </source>
</evidence>
<sequence length="285" mass="32236">MRAKLAKIISPQEYTKNGSAWSRYAMFQMRNKSPKLLTKDEGAHAEKTISLRPESIEPDKMRSLDDSSKGDTFELMFATKPGLPLPYMPISHSAIALKNSKDGSFSIYGRQSPWDFSQWLRNGVTFHTQKDNEKKYLSKGYNFVGYPTGVSFSQQEINKFLDSADQLINQQQMCNMYRSNCYSYSTTALSFAIEALLERPHFDAKSISRIIDVLEEHPLQDHFSIGVRNNPVVVDKLTSVLSAVQKKTASLQAPSQADKQLHDKADLLYTKLKNSSQDESKLTMG</sequence>
<comment type="caution">
    <text evidence="1">The sequence shown here is derived from an EMBL/GenBank/DDBJ whole genome shotgun (WGS) entry which is preliminary data.</text>
</comment>
<proteinExistence type="predicted"/>
<dbReference type="AlphaFoldDB" id="A0A317U274"/>
<dbReference type="EMBL" id="QHJG01000018">
    <property type="protein sequence ID" value="PWY55459.1"/>
    <property type="molecule type" value="Genomic_DNA"/>
</dbReference>
<gene>
    <name evidence="1" type="ORF">DGG96_11815</name>
    <name evidence="2" type="ORF">ELY20_12620</name>
</gene>
<keyword evidence="4" id="KW-1185">Reference proteome</keyword>
<reference evidence="2 4" key="2">
    <citation type="submission" date="2018-12" db="EMBL/GenBank/DDBJ databases">
        <title>Legionella sp,whole genome shotgun sequence.</title>
        <authorList>
            <person name="Wu H."/>
        </authorList>
    </citation>
    <scope>NUCLEOTIDE SEQUENCE [LARGE SCALE GENOMIC DNA]</scope>
    <source>
        <strain evidence="4">km489</strain>
        <strain evidence="2">Km489</strain>
    </source>
</reference>
<evidence type="ECO:0000313" key="2">
    <source>
        <dbReference type="EMBL" id="RUR21337.1"/>
    </source>
</evidence>
<evidence type="ECO:0000313" key="3">
    <source>
        <dbReference type="Proteomes" id="UP000247152"/>
    </source>
</evidence>
<reference evidence="1 3" key="1">
    <citation type="submission" date="2018-05" db="EMBL/GenBank/DDBJ databases">
        <title>Legionella qingyii sp.nov., whole genome shotgun sequence.</title>
        <authorList>
            <person name="Wu H."/>
            <person name="Zhu Q."/>
            <person name="Hu C."/>
        </authorList>
    </citation>
    <scope>NUCLEOTIDE SEQUENCE [LARGE SCALE GENOMIC DNA]</scope>
    <source>
        <strain evidence="1 3">HEB18</strain>
    </source>
</reference>
<protein>
    <submittedName>
        <fullName evidence="1">Uncharacterized protein</fullName>
    </submittedName>
</protein>
<dbReference type="Proteomes" id="UP000287374">
    <property type="component" value="Unassembled WGS sequence"/>
</dbReference>
<name>A0A317U274_9GAMM</name>